<name>A0A344L3G3_9PSEU</name>
<reference evidence="4 5" key="1">
    <citation type="submission" date="2016-04" db="EMBL/GenBank/DDBJ databases">
        <title>Complete genome sequence and analysis of deep-sea sediment isolate, Amycolatopsis sp. WP1.</title>
        <authorList>
            <person name="Wang H."/>
            <person name="Chen S."/>
            <person name="Wu Q."/>
        </authorList>
    </citation>
    <scope>NUCLEOTIDE SEQUENCE [LARGE SCALE GENOMIC DNA]</scope>
    <source>
        <strain evidence="4 5">WP1</strain>
    </source>
</reference>
<organism evidence="4 5">
    <name type="scientific">Amycolatopsis albispora</name>
    <dbReference type="NCBI Taxonomy" id="1804986"/>
    <lineage>
        <taxon>Bacteria</taxon>
        <taxon>Bacillati</taxon>
        <taxon>Actinomycetota</taxon>
        <taxon>Actinomycetes</taxon>
        <taxon>Pseudonocardiales</taxon>
        <taxon>Pseudonocardiaceae</taxon>
        <taxon>Amycolatopsis</taxon>
    </lineage>
</organism>
<dbReference type="Gene3D" id="1.10.357.40">
    <property type="entry name" value="YbiA-like"/>
    <property type="match status" value="1"/>
</dbReference>
<dbReference type="CDD" id="cd15457">
    <property type="entry name" value="NADAR"/>
    <property type="match status" value="1"/>
</dbReference>
<proteinExistence type="predicted"/>
<feature type="domain" description="NADAR" evidence="3">
    <location>
        <begin position="21"/>
        <end position="179"/>
    </location>
</feature>
<evidence type="ECO:0000259" key="3">
    <source>
        <dbReference type="Pfam" id="PF08719"/>
    </source>
</evidence>
<evidence type="ECO:0000256" key="2">
    <source>
        <dbReference type="ARBA" id="ARBA00000751"/>
    </source>
</evidence>
<dbReference type="KEGG" id="aab:A4R43_08630"/>
<dbReference type="EMBL" id="CP015163">
    <property type="protein sequence ID" value="AXB42587.1"/>
    <property type="molecule type" value="Genomic_DNA"/>
</dbReference>
<gene>
    <name evidence="4" type="ORF">A4R43_08630</name>
</gene>
<dbReference type="SUPFAM" id="SSF143990">
    <property type="entry name" value="YbiA-like"/>
    <property type="match status" value="1"/>
</dbReference>
<accession>A0A344L3G3</accession>
<dbReference type="AlphaFoldDB" id="A0A344L3G3"/>
<protein>
    <recommendedName>
        <fullName evidence="3">NADAR domain-containing protein</fullName>
    </recommendedName>
</protein>
<dbReference type="InterPro" id="IPR037238">
    <property type="entry name" value="YbiA-like_sf"/>
</dbReference>
<evidence type="ECO:0000313" key="4">
    <source>
        <dbReference type="EMBL" id="AXB42587.1"/>
    </source>
</evidence>
<comment type="catalytic activity">
    <reaction evidence="2">
        <text>2,5-diamino-6-hydroxy-4-(5-phosphoribosylamino)-pyrimidine + H2O = 2,5,6-triamino-4-hydroxypyrimidine + D-ribose 5-phosphate</text>
        <dbReference type="Rhea" id="RHEA:23436"/>
        <dbReference type="ChEBI" id="CHEBI:15377"/>
        <dbReference type="ChEBI" id="CHEBI:58614"/>
        <dbReference type="ChEBI" id="CHEBI:78346"/>
        <dbReference type="ChEBI" id="CHEBI:137796"/>
    </reaction>
</comment>
<dbReference type="Pfam" id="PF08719">
    <property type="entry name" value="NADAR"/>
    <property type="match status" value="1"/>
</dbReference>
<dbReference type="InterPro" id="IPR012816">
    <property type="entry name" value="NADAR"/>
</dbReference>
<dbReference type="NCBIfam" id="TIGR02464">
    <property type="entry name" value="ribofla_fusion"/>
    <property type="match status" value="1"/>
</dbReference>
<evidence type="ECO:0000256" key="1">
    <source>
        <dbReference type="ARBA" id="ARBA00000022"/>
    </source>
</evidence>
<evidence type="ECO:0000313" key="5">
    <source>
        <dbReference type="Proteomes" id="UP000250434"/>
    </source>
</evidence>
<comment type="catalytic activity">
    <reaction evidence="1">
        <text>5-amino-6-(5-phospho-D-ribosylamino)uracil + H2O = 5,6-diaminouracil + D-ribose 5-phosphate</text>
        <dbReference type="Rhea" id="RHEA:55020"/>
        <dbReference type="ChEBI" id="CHEBI:15377"/>
        <dbReference type="ChEBI" id="CHEBI:46252"/>
        <dbReference type="ChEBI" id="CHEBI:58453"/>
        <dbReference type="ChEBI" id="CHEBI:78346"/>
    </reaction>
</comment>
<sequence length="181" mass="20284">MLSREALVAAVAAGKRFEYFFFWGHTPGDAEVDKWCLSQWWPAEFTVDGVRYRSAEQFMMAEKARLFGDAEAEKLILASETPAEAKKLGRAVREFDQETWVARRFDIVVRGNEAKFGQDERLREFLLSTGDQVLVEAAPRDVIWGIGLGAANPRAADPASWRGRNLLGFALMAARDTLRAG</sequence>
<keyword evidence="5" id="KW-1185">Reference proteome</keyword>
<dbReference type="Proteomes" id="UP000250434">
    <property type="component" value="Chromosome"/>
</dbReference>